<feature type="compositionally biased region" description="Basic and acidic residues" evidence="1">
    <location>
        <begin position="12"/>
        <end position="22"/>
    </location>
</feature>
<evidence type="ECO:0000313" key="2">
    <source>
        <dbReference type="EMBL" id="KAJ5396480.1"/>
    </source>
</evidence>
<feature type="region of interest" description="Disordered" evidence="1">
    <location>
        <begin position="1"/>
        <end position="27"/>
    </location>
</feature>
<gene>
    <name evidence="2" type="ORF">N7509_004593</name>
</gene>
<dbReference type="RefSeq" id="XP_056488532.1">
    <property type="nucleotide sequence ID" value="XM_056629230.1"/>
</dbReference>
<comment type="caution">
    <text evidence="2">The sequence shown here is derived from an EMBL/GenBank/DDBJ whole genome shotgun (WGS) entry which is preliminary data.</text>
</comment>
<protein>
    <submittedName>
        <fullName evidence="2">Uncharacterized protein</fullName>
    </submittedName>
</protein>
<evidence type="ECO:0000256" key="1">
    <source>
        <dbReference type="SAM" id="MobiDB-lite"/>
    </source>
</evidence>
<name>A0A9X0B982_9EURO</name>
<organism evidence="2 3">
    <name type="scientific">Penicillium cosmopolitanum</name>
    <dbReference type="NCBI Taxonomy" id="1131564"/>
    <lineage>
        <taxon>Eukaryota</taxon>
        <taxon>Fungi</taxon>
        <taxon>Dikarya</taxon>
        <taxon>Ascomycota</taxon>
        <taxon>Pezizomycotina</taxon>
        <taxon>Eurotiomycetes</taxon>
        <taxon>Eurotiomycetidae</taxon>
        <taxon>Eurotiales</taxon>
        <taxon>Aspergillaceae</taxon>
        <taxon>Penicillium</taxon>
    </lineage>
</organism>
<keyword evidence="3" id="KW-1185">Reference proteome</keyword>
<accession>A0A9X0B982</accession>
<reference evidence="2" key="2">
    <citation type="journal article" date="2023" name="IMA Fungus">
        <title>Comparative genomic study of the Penicillium genus elucidates a diverse pangenome and 15 lateral gene transfer events.</title>
        <authorList>
            <person name="Petersen C."/>
            <person name="Sorensen T."/>
            <person name="Nielsen M.R."/>
            <person name="Sondergaard T.E."/>
            <person name="Sorensen J.L."/>
            <person name="Fitzpatrick D.A."/>
            <person name="Frisvad J.C."/>
            <person name="Nielsen K.L."/>
        </authorList>
    </citation>
    <scope>NUCLEOTIDE SEQUENCE</scope>
    <source>
        <strain evidence="2">IBT 29677</strain>
    </source>
</reference>
<dbReference type="AlphaFoldDB" id="A0A9X0B982"/>
<sequence length="127" mass="14527">MVTTKHRIFPSDSERKVSEHPHPNAPAQMHLATGMVRYMGDGGEWEGSRGHLLQGHSQYRWTGCEGEFSREQEERELRGKMLEGEGRNEGNMESRQKLRSFEVECQDVIARFGHLTGIPKDVNYARG</sequence>
<dbReference type="GeneID" id="81368210"/>
<proteinExistence type="predicted"/>
<dbReference type="Proteomes" id="UP001147747">
    <property type="component" value="Unassembled WGS sequence"/>
</dbReference>
<evidence type="ECO:0000313" key="3">
    <source>
        <dbReference type="Proteomes" id="UP001147747"/>
    </source>
</evidence>
<reference evidence="2" key="1">
    <citation type="submission" date="2022-12" db="EMBL/GenBank/DDBJ databases">
        <authorList>
            <person name="Petersen C."/>
        </authorList>
    </citation>
    <scope>NUCLEOTIDE SEQUENCE</scope>
    <source>
        <strain evidence="2">IBT 29677</strain>
    </source>
</reference>
<dbReference type="EMBL" id="JAPZBU010000006">
    <property type="protein sequence ID" value="KAJ5396480.1"/>
    <property type="molecule type" value="Genomic_DNA"/>
</dbReference>